<protein>
    <submittedName>
        <fullName evidence="1">Uncharacterized protein</fullName>
    </submittedName>
</protein>
<name>A0AA40DVY8_9PEZI</name>
<dbReference type="GeneID" id="85328778"/>
<evidence type="ECO:0000313" key="1">
    <source>
        <dbReference type="EMBL" id="KAK0718384.1"/>
    </source>
</evidence>
<gene>
    <name evidence="1" type="ORF">B0T26DRAFT_752312</name>
</gene>
<proteinExistence type="predicted"/>
<reference evidence="1" key="1">
    <citation type="submission" date="2023-06" db="EMBL/GenBank/DDBJ databases">
        <title>Genome-scale phylogeny and comparative genomics of the fungal order Sordariales.</title>
        <authorList>
            <consortium name="Lawrence Berkeley National Laboratory"/>
            <person name="Hensen N."/>
            <person name="Bonometti L."/>
            <person name="Westerberg I."/>
            <person name="Brannstrom I.O."/>
            <person name="Guillou S."/>
            <person name="Cros-Aarteil S."/>
            <person name="Calhoun S."/>
            <person name="Haridas S."/>
            <person name="Kuo A."/>
            <person name="Mondo S."/>
            <person name="Pangilinan J."/>
            <person name="Riley R."/>
            <person name="LaButti K."/>
            <person name="Andreopoulos B."/>
            <person name="Lipzen A."/>
            <person name="Chen C."/>
            <person name="Yanf M."/>
            <person name="Daum C."/>
            <person name="Ng V."/>
            <person name="Clum A."/>
            <person name="Steindorff A."/>
            <person name="Ohm R."/>
            <person name="Martin F."/>
            <person name="Silar P."/>
            <person name="Natvig D."/>
            <person name="Lalanne C."/>
            <person name="Gautier V."/>
            <person name="Ament-velasquez S.L."/>
            <person name="Kruys A."/>
            <person name="Hutchinson M.I."/>
            <person name="Powell A.J."/>
            <person name="Barry K."/>
            <person name="Miller A.N."/>
            <person name="Grigoriev I.V."/>
            <person name="Debuchy R."/>
            <person name="Gladieux P."/>
            <person name="Thoren M.H."/>
            <person name="Johannesson H."/>
        </authorList>
    </citation>
    <scope>NUCLEOTIDE SEQUENCE</scope>
    <source>
        <strain evidence="1">SMH2392-1A</strain>
    </source>
</reference>
<dbReference type="Proteomes" id="UP001172101">
    <property type="component" value="Unassembled WGS sequence"/>
</dbReference>
<evidence type="ECO:0000313" key="2">
    <source>
        <dbReference type="Proteomes" id="UP001172101"/>
    </source>
</evidence>
<accession>A0AA40DVY8</accession>
<dbReference type="AlphaFoldDB" id="A0AA40DVY8"/>
<comment type="caution">
    <text evidence="1">The sequence shown here is derived from an EMBL/GenBank/DDBJ whole genome shotgun (WGS) entry which is preliminary data.</text>
</comment>
<organism evidence="1 2">
    <name type="scientific">Lasiosphaeria miniovina</name>
    <dbReference type="NCBI Taxonomy" id="1954250"/>
    <lineage>
        <taxon>Eukaryota</taxon>
        <taxon>Fungi</taxon>
        <taxon>Dikarya</taxon>
        <taxon>Ascomycota</taxon>
        <taxon>Pezizomycotina</taxon>
        <taxon>Sordariomycetes</taxon>
        <taxon>Sordariomycetidae</taxon>
        <taxon>Sordariales</taxon>
        <taxon>Lasiosphaeriaceae</taxon>
        <taxon>Lasiosphaeria</taxon>
    </lineage>
</organism>
<dbReference type="EMBL" id="JAUIRO010000004">
    <property type="protein sequence ID" value="KAK0718384.1"/>
    <property type="molecule type" value="Genomic_DNA"/>
</dbReference>
<dbReference type="RefSeq" id="XP_060297177.1">
    <property type="nucleotide sequence ID" value="XM_060445508.1"/>
</dbReference>
<keyword evidence="2" id="KW-1185">Reference proteome</keyword>
<sequence length="186" mass="20057">MGLQKAKQAYNTIIVAATHQTVSTGSQFDDGWFLSDFYASNYLLKGSVADQVWLTAAEPSKLLKMHGPYHHGTPSEYSKVVLSPELLESEITPVTVVPPAQMIDRFLDEVSKAAARAKGEHPMLLVVFCHGSDDYRLLLDSGNSGKGFSIVRLKGASGNARATLLVAACYSGGWVVAPDFNSTAQH</sequence>